<dbReference type="PANTHER" id="PTHR33569">
    <property type="entry name" value="UREASE"/>
    <property type="match status" value="1"/>
</dbReference>
<evidence type="ECO:0000313" key="4">
    <source>
        <dbReference type="EMBL" id="CAF4564907.1"/>
    </source>
</evidence>
<proteinExistence type="predicted"/>
<dbReference type="InterPro" id="IPR032466">
    <property type="entry name" value="Metal_Hydrolase"/>
</dbReference>
<comment type="caution">
    <text evidence="4">The sequence shown here is derived from an EMBL/GenBank/DDBJ whole genome shotgun (WGS) entry which is preliminary data.</text>
</comment>
<dbReference type="InterPro" id="IPR017951">
    <property type="entry name" value="Urease_asu_c"/>
</dbReference>
<dbReference type="PROSITE" id="PS51368">
    <property type="entry name" value="UREASE_3"/>
    <property type="match status" value="1"/>
</dbReference>
<dbReference type="Proteomes" id="UP000676336">
    <property type="component" value="Unassembled WGS sequence"/>
</dbReference>
<dbReference type="EMBL" id="CAJOBI010095949">
    <property type="protein sequence ID" value="CAF4564907.1"/>
    <property type="molecule type" value="Genomic_DNA"/>
</dbReference>
<comment type="caution">
    <text evidence="2">Lacks conserved residue(s) required for the propagation of feature annotation.</text>
</comment>
<evidence type="ECO:0000313" key="5">
    <source>
        <dbReference type="Proteomes" id="UP000676336"/>
    </source>
</evidence>
<keyword evidence="1" id="KW-0378">Hydrolase</keyword>
<reference evidence="4" key="1">
    <citation type="submission" date="2021-02" db="EMBL/GenBank/DDBJ databases">
        <authorList>
            <person name="Nowell W R."/>
        </authorList>
    </citation>
    <scope>NUCLEOTIDE SEQUENCE</scope>
</reference>
<dbReference type="Gene3D" id="3.20.20.140">
    <property type="entry name" value="Metal-dependent hydrolases"/>
    <property type="match status" value="1"/>
</dbReference>
<gene>
    <name evidence="4" type="ORF">SMN809_LOCUS37606</name>
</gene>
<name>A0A8S2YII4_9BILA</name>
<dbReference type="GO" id="GO:0016151">
    <property type="term" value="F:nickel cation binding"/>
    <property type="evidence" value="ECO:0007669"/>
    <property type="project" value="InterPro"/>
</dbReference>
<feature type="non-terminal residue" evidence="4">
    <location>
        <position position="1"/>
    </location>
</feature>
<feature type="domain" description="Urease" evidence="3">
    <location>
        <begin position="1"/>
        <end position="55"/>
    </location>
</feature>
<protein>
    <recommendedName>
        <fullName evidence="3">Urease domain-containing protein</fullName>
    </recommendedName>
</protein>
<dbReference type="PANTHER" id="PTHR33569:SF1">
    <property type="entry name" value="UREASE"/>
    <property type="match status" value="1"/>
</dbReference>
<organism evidence="4 5">
    <name type="scientific">Rotaria magnacalcarata</name>
    <dbReference type="NCBI Taxonomy" id="392030"/>
    <lineage>
        <taxon>Eukaryota</taxon>
        <taxon>Metazoa</taxon>
        <taxon>Spiralia</taxon>
        <taxon>Gnathifera</taxon>
        <taxon>Rotifera</taxon>
        <taxon>Eurotatoria</taxon>
        <taxon>Bdelloidea</taxon>
        <taxon>Philodinida</taxon>
        <taxon>Philodinidae</taxon>
        <taxon>Rotaria</taxon>
    </lineage>
</organism>
<dbReference type="SUPFAM" id="SSF51556">
    <property type="entry name" value="Metallo-dependent hydrolases"/>
    <property type="match status" value="1"/>
</dbReference>
<evidence type="ECO:0000256" key="2">
    <source>
        <dbReference type="PROSITE-ProRule" id="PRU00700"/>
    </source>
</evidence>
<dbReference type="AlphaFoldDB" id="A0A8S2YII4"/>
<dbReference type="GO" id="GO:0009039">
    <property type="term" value="F:urease activity"/>
    <property type="evidence" value="ECO:0007669"/>
    <property type="project" value="InterPro"/>
</dbReference>
<evidence type="ECO:0000256" key="1">
    <source>
        <dbReference type="ARBA" id="ARBA00022801"/>
    </source>
</evidence>
<accession>A0A8S2YII4</accession>
<sequence length="55" mass="6006">QKQFAIEDYLHDIGAISIISSSSQSGGHVGRIVSRTWQIADKMKAITGYLPDDTV</sequence>
<evidence type="ECO:0000259" key="3">
    <source>
        <dbReference type="PROSITE" id="PS51368"/>
    </source>
</evidence>
<dbReference type="InterPro" id="IPR050069">
    <property type="entry name" value="Urease_subunit"/>
</dbReference>